<feature type="signal peptide" evidence="2">
    <location>
        <begin position="1"/>
        <end position="20"/>
    </location>
</feature>
<name>A0A370TE86_9HELO</name>
<keyword evidence="2" id="KW-0732">Signal</keyword>
<feature type="region of interest" description="Disordered" evidence="1">
    <location>
        <begin position="484"/>
        <end position="510"/>
    </location>
</feature>
<keyword evidence="4" id="KW-1185">Reference proteome</keyword>
<gene>
    <name evidence="3" type="ORF">BP5553_08420</name>
</gene>
<comment type="caution">
    <text evidence="3">The sequence shown here is derived from an EMBL/GenBank/DDBJ whole genome shotgun (WGS) entry which is preliminary data.</text>
</comment>
<feature type="compositionally biased region" description="Basic residues" evidence="1">
    <location>
        <begin position="153"/>
        <end position="194"/>
    </location>
</feature>
<feature type="compositionally biased region" description="Acidic residues" evidence="1">
    <location>
        <begin position="125"/>
        <end position="146"/>
    </location>
</feature>
<feature type="chain" id="PRO_5016953417" evidence="2">
    <location>
        <begin position="21"/>
        <end position="683"/>
    </location>
</feature>
<dbReference type="EMBL" id="NPIC01000009">
    <property type="protein sequence ID" value="RDL32981.1"/>
    <property type="molecule type" value="Genomic_DNA"/>
</dbReference>
<evidence type="ECO:0000256" key="1">
    <source>
        <dbReference type="SAM" id="MobiDB-lite"/>
    </source>
</evidence>
<feature type="compositionally biased region" description="Basic residues" evidence="1">
    <location>
        <begin position="210"/>
        <end position="220"/>
    </location>
</feature>
<dbReference type="GeneID" id="43601269"/>
<protein>
    <submittedName>
        <fullName evidence="3">Uncharacterized protein</fullName>
    </submittedName>
</protein>
<reference evidence="3 4" key="1">
    <citation type="journal article" date="2018" name="IMA Fungus">
        <title>IMA Genome-F 9: Draft genome sequence of Annulohypoxylon stygium, Aspergillus mulundensis, Berkeleyomyces basicola (syn. Thielaviopsis basicola), Ceratocystis smalleyi, two Cercospora beticola strains, Coleophoma cylindrospora, Fusarium fracticaudum, Phialophora cf. hyalina, and Morchella septimelata.</title>
        <authorList>
            <person name="Wingfield B.D."/>
            <person name="Bills G.F."/>
            <person name="Dong Y."/>
            <person name="Huang W."/>
            <person name="Nel W.J."/>
            <person name="Swalarsk-Parry B.S."/>
            <person name="Vaghefi N."/>
            <person name="Wilken P.M."/>
            <person name="An Z."/>
            <person name="de Beer Z.W."/>
            <person name="De Vos L."/>
            <person name="Chen L."/>
            <person name="Duong T.A."/>
            <person name="Gao Y."/>
            <person name="Hammerbacher A."/>
            <person name="Kikkert J.R."/>
            <person name="Li Y."/>
            <person name="Li H."/>
            <person name="Li K."/>
            <person name="Li Q."/>
            <person name="Liu X."/>
            <person name="Ma X."/>
            <person name="Naidoo K."/>
            <person name="Pethybridge S.J."/>
            <person name="Sun J."/>
            <person name="Steenkamp E.T."/>
            <person name="van der Nest M.A."/>
            <person name="van Wyk S."/>
            <person name="Wingfield M.J."/>
            <person name="Xiong C."/>
            <person name="Yue Q."/>
            <person name="Zhang X."/>
        </authorList>
    </citation>
    <scope>NUCLEOTIDE SEQUENCE [LARGE SCALE GENOMIC DNA]</scope>
    <source>
        <strain evidence="3 4">BP 5553</strain>
    </source>
</reference>
<organism evidence="3 4">
    <name type="scientific">Venustampulla echinocandica</name>
    <dbReference type="NCBI Taxonomy" id="2656787"/>
    <lineage>
        <taxon>Eukaryota</taxon>
        <taxon>Fungi</taxon>
        <taxon>Dikarya</taxon>
        <taxon>Ascomycota</taxon>
        <taxon>Pezizomycotina</taxon>
        <taxon>Leotiomycetes</taxon>
        <taxon>Helotiales</taxon>
        <taxon>Pleuroascaceae</taxon>
        <taxon>Venustampulla</taxon>
    </lineage>
</organism>
<dbReference type="Proteomes" id="UP000254866">
    <property type="component" value="Unassembled WGS sequence"/>
</dbReference>
<dbReference type="STRING" id="2656787.A0A370TE86"/>
<dbReference type="AlphaFoldDB" id="A0A370TE86"/>
<proteinExistence type="predicted"/>
<sequence length="683" mass="75264">MKTIPLLTALLSLKALGVYALNCNTADPLKADGPSGVDIASSLQLGGNGTIDDICNNRFKDIGAGPIIYNAGPIVFSLSQTEGVLHPKGDCKSALTSIISQCIVTQNVWGGSVETEGLLFEIMEGGDDDEDADEDYDEDDDEDDDEHGIQARANKKKGGAKPAKGTKAKDKKVKSKKVKTKKTKTKATKTKKSTSTKVSTSNCQEATGKAKGKGKGKGKGKKGDKGKRAEPEGDSCSAPELDCSKAFAVAAKQLQELQPLEARDLFTSPIDGRDFYVGSMSGMAHYSNIQKRGPKKGKLFSISWNAGSSPDVSNKRTDTLAYYGWDFPRSCDDYTWKGPFTKAEAKKIRTKGSPESKKAKYEIEHIMEWQIVTGFFDWIATTKAKGNKFPNPDGSDKKVDFATYFKATWVMDGENKDPGQTFELVASDGTPEGQPLTPREHLASVYPSVNEHIDEFVYLEAEINAPAKAQTFSSANKDTVFSKDTTTKNIESQPAKVDKKSGKKKGKDGTPETQIILLKSLIGVRKYMRTPAINETFNAQQKRMGEMLGKLDSQLGKHPKKAIAATDDEESESESESESEADKTDFAWQEMGLKALWGEWMDLRFETGVKRMNFEMNDGIKRLEKIPKADKKLKESIAKLKKEWDTEKKSAWDMPWPKHPKAEVKIPKKDKTTDDEKTEDESE</sequence>
<feature type="compositionally biased region" description="Basic and acidic residues" evidence="1">
    <location>
        <begin position="660"/>
        <end position="675"/>
    </location>
</feature>
<dbReference type="RefSeq" id="XP_031866474.1">
    <property type="nucleotide sequence ID" value="XM_032017043.1"/>
</dbReference>
<dbReference type="OrthoDB" id="73875at2759"/>
<feature type="compositionally biased region" description="Basic and acidic residues" evidence="1">
    <location>
        <begin position="221"/>
        <end position="231"/>
    </location>
</feature>
<evidence type="ECO:0000313" key="3">
    <source>
        <dbReference type="EMBL" id="RDL32981.1"/>
    </source>
</evidence>
<accession>A0A370TE86</accession>
<evidence type="ECO:0000313" key="4">
    <source>
        <dbReference type="Proteomes" id="UP000254866"/>
    </source>
</evidence>
<feature type="region of interest" description="Disordered" evidence="1">
    <location>
        <begin position="644"/>
        <end position="683"/>
    </location>
</feature>
<feature type="region of interest" description="Disordered" evidence="1">
    <location>
        <begin position="125"/>
        <end position="238"/>
    </location>
</feature>
<evidence type="ECO:0000256" key="2">
    <source>
        <dbReference type="SAM" id="SignalP"/>
    </source>
</evidence>
<feature type="region of interest" description="Disordered" evidence="1">
    <location>
        <begin position="552"/>
        <end position="585"/>
    </location>
</feature>
<feature type="compositionally biased region" description="Acidic residues" evidence="1">
    <location>
        <begin position="566"/>
        <end position="579"/>
    </location>
</feature>